<evidence type="ECO:0000256" key="1">
    <source>
        <dbReference type="SAM" id="Phobius"/>
    </source>
</evidence>
<dbReference type="InterPro" id="IPR035985">
    <property type="entry name" value="Ubiquitin-activating_enz"/>
</dbReference>
<dbReference type="EMBL" id="BARW01001650">
    <property type="protein sequence ID" value="GAI62132.1"/>
    <property type="molecule type" value="Genomic_DNA"/>
</dbReference>
<gene>
    <name evidence="3" type="ORF">S12H4_05102</name>
</gene>
<comment type="caution">
    <text evidence="3">The sequence shown here is derived from an EMBL/GenBank/DDBJ whole genome shotgun (WGS) entry which is preliminary data.</text>
</comment>
<dbReference type="SUPFAM" id="SSF69572">
    <property type="entry name" value="Activating enzymes of the ubiquitin-like proteins"/>
    <property type="match status" value="1"/>
</dbReference>
<dbReference type="InterPro" id="IPR045886">
    <property type="entry name" value="ThiF/MoeB/HesA"/>
</dbReference>
<dbReference type="GO" id="GO:0008641">
    <property type="term" value="F:ubiquitin-like modifier activating enzyme activity"/>
    <property type="evidence" value="ECO:0007669"/>
    <property type="project" value="InterPro"/>
</dbReference>
<keyword evidence="1" id="KW-1133">Transmembrane helix</keyword>
<feature type="domain" description="THIF-type NAD/FAD binding fold" evidence="2">
    <location>
        <begin position="21"/>
        <end position="216"/>
    </location>
</feature>
<dbReference type="PANTHER" id="PTHR43267:SF1">
    <property type="entry name" value="TRNA THREONYLCARBAMOYLADENOSINE DEHYDRATASE"/>
    <property type="match status" value="1"/>
</dbReference>
<dbReference type="GO" id="GO:0061503">
    <property type="term" value="F:tRNA threonylcarbamoyladenosine dehydratase"/>
    <property type="evidence" value="ECO:0007669"/>
    <property type="project" value="TreeGrafter"/>
</dbReference>
<dbReference type="GO" id="GO:0061504">
    <property type="term" value="P:cyclic threonylcarbamoyladenosine biosynthetic process"/>
    <property type="evidence" value="ECO:0007669"/>
    <property type="project" value="TreeGrafter"/>
</dbReference>
<accession>X1Q0S0</accession>
<protein>
    <recommendedName>
        <fullName evidence="2">THIF-type NAD/FAD binding fold domain-containing protein</fullName>
    </recommendedName>
</protein>
<feature type="transmembrane region" description="Helical" evidence="1">
    <location>
        <begin position="20"/>
        <end position="40"/>
    </location>
</feature>
<dbReference type="InterPro" id="IPR000594">
    <property type="entry name" value="ThiF_NAD_FAD-bd"/>
</dbReference>
<reference evidence="3" key="1">
    <citation type="journal article" date="2014" name="Front. Microbiol.">
        <title>High frequency of phylogenetically diverse reductive dehalogenase-homologous genes in deep subseafloor sedimentary metagenomes.</title>
        <authorList>
            <person name="Kawai M."/>
            <person name="Futagami T."/>
            <person name="Toyoda A."/>
            <person name="Takaki Y."/>
            <person name="Nishi S."/>
            <person name="Hori S."/>
            <person name="Arai W."/>
            <person name="Tsubouchi T."/>
            <person name="Morono Y."/>
            <person name="Uchiyama I."/>
            <person name="Ito T."/>
            <person name="Fujiyama A."/>
            <person name="Inagaki F."/>
            <person name="Takami H."/>
        </authorList>
    </citation>
    <scope>NUCLEOTIDE SEQUENCE</scope>
    <source>
        <strain evidence="3">Expedition CK06-06</strain>
    </source>
</reference>
<dbReference type="AlphaFoldDB" id="X1Q0S0"/>
<sequence length="260" mass="28437">MYKIALSWDRETLEVDNSRVAAIIVVGCGGTGGFVADGLARLLPRAIDLVLIDMDTVEERNLNRQSFTTADVGLFKSEALAKRLASKYQRPIQYSILSVGVSDLPRGIVVGCVDNGPARQAIADHLHDGQWYIDSGNGRNFGQVLIGNSKTEKLRPSFIADLCWRLPLPTTQQPAILAQVPRQQSCTEAVAADDQSPTINQAMGALVLEVVRRILEGTCPWMQLYLDLDAGTLTPTTATPEVVSRLTGIRPSRLIVKERR</sequence>
<keyword evidence="1" id="KW-0472">Membrane</keyword>
<evidence type="ECO:0000313" key="3">
    <source>
        <dbReference type="EMBL" id="GAI62132.1"/>
    </source>
</evidence>
<dbReference type="PANTHER" id="PTHR43267">
    <property type="entry name" value="TRNA THREONYLCARBAMOYLADENOSINE DEHYDRATASE"/>
    <property type="match status" value="1"/>
</dbReference>
<keyword evidence="1" id="KW-0812">Transmembrane</keyword>
<dbReference type="CDD" id="cd01483">
    <property type="entry name" value="E1_enzyme_family"/>
    <property type="match status" value="1"/>
</dbReference>
<dbReference type="Gene3D" id="3.40.50.720">
    <property type="entry name" value="NAD(P)-binding Rossmann-like Domain"/>
    <property type="match status" value="1"/>
</dbReference>
<proteinExistence type="predicted"/>
<name>X1Q0S0_9ZZZZ</name>
<organism evidence="3">
    <name type="scientific">marine sediment metagenome</name>
    <dbReference type="NCBI Taxonomy" id="412755"/>
    <lineage>
        <taxon>unclassified sequences</taxon>
        <taxon>metagenomes</taxon>
        <taxon>ecological metagenomes</taxon>
    </lineage>
</organism>
<dbReference type="Pfam" id="PF00899">
    <property type="entry name" value="ThiF"/>
    <property type="match status" value="1"/>
</dbReference>
<evidence type="ECO:0000259" key="2">
    <source>
        <dbReference type="Pfam" id="PF00899"/>
    </source>
</evidence>